<gene>
    <name evidence="1" type="ORF">M23134_00301</name>
</gene>
<comment type="caution">
    <text evidence="1">The sequence shown here is derived from an EMBL/GenBank/DDBJ whole genome shotgun (WGS) entry which is preliminary data.</text>
</comment>
<dbReference type="Proteomes" id="UP000004095">
    <property type="component" value="Unassembled WGS sequence"/>
</dbReference>
<protein>
    <submittedName>
        <fullName evidence="1">Uncharacterized protein</fullName>
    </submittedName>
</protein>
<sequence length="41" mass="4906">MNDFYTNSGVPYTQPIDIWRQKWWALFFLGYNSTLRYAAGI</sequence>
<proteinExistence type="predicted"/>
<keyword evidence="2" id="KW-1185">Reference proteome</keyword>
<name>A1ZP68_MICM2</name>
<organism evidence="1 2">
    <name type="scientific">Microscilla marina ATCC 23134</name>
    <dbReference type="NCBI Taxonomy" id="313606"/>
    <lineage>
        <taxon>Bacteria</taxon>
        <taxon>Pseudomonadati</taxon>
        <taxon>Bacteroidota</taxon>
        <taxon>Cytophagia</taxon>
        <taxon>Cytophagales</taxon>
        <taxon>Microscillaceae</taxon>
        <taxon>Microscilla</taxon>
    </lineage>
</organism>
<reference evidence="1 2" key="1">
    <citation type="submission" date="2007-01" db="EMBL/GenBank/DDBJ databases">
        <authorList>
            <person name="Haygood M."/>
            <person name="Podell S."/>
            <person name="Anderson C."/>
            <person name="Hopkinson B."/>
            <person name="Roe K."/>
            <person name="Barbeau K."/>
            <person name="Gaasterland T."/>
            <person name="Ferriera S."/>
            <person name="Johnson J."/>
            <person name="Kravitz S."/>
            <person name="Beeson K."/>
            <person name="Sutton G."/>
            <person name="Rogers Y.-H."/>
            <person name="Friedman R."/>
            <person name="Frazier M."/>
            <person name="Venter J.C."/>
        </authorList>
    </citation>
    <scope>NUCLEOTIDE SEQUENCE [LARGE SCALE GENOMIC DNA]</scope>
    <source>
        <strain evidence="1 2">ATCC 23134</strain>
    </source>
</reference>
<dbReference type="AlphaFoldDB" id="A1ZP68"/>
<dbReference type="EMBL" id="AAWS01000020">
    <property type="protein sequence ID" value="EAY27860.1"/>
    <property type="molecule type" value="Genomic_DNA"/>
</dbReference>
<evidence type="ECO:0000313" key="2">
    <source>
        <dbReference type="Proteomes" id="UP000004095"/>
    </source>
</evidence>
<evidence type="ECO:0000313" key="1">
    <source>
        <dbReference type="EMBL" id="EAY27860.1"/>
    </source>
</evidence>
<accession>A1ZP68</accession>